<dbReference type="Proteomes" id="UP000285317">
    <property type="component" value="Chromosome"/>
</dbReference>
<comment type="subcellular location">
    <subcellularLocation>
        <location evidence="1">Endomembrane system</location>
        <topology evidence="1">Multi-pass membrane protein</topology>
    </subcellularLocation>
</comment>
<dbReference type="AlphaFoldDB" id="A0A3Q9V0V7"/>
<organism evidence="6 7">
    <name type="scientific">Rathayibacter festucae DSM 15932</name>
    <dbReference type="NCBI Taxonomy" id="1328866"/>
    <lineage>
        <taxon>Bacteria</taxon>
        <taxon>Bacillati</taxon>
        <taxon>Actinomycetota</taxon>
        <taxon>Actinomycetes</taxon>
        <taxon>Micrococcales</taxon>
        <taxon>Microbacteriaceae</taxon>
        <taxon>Rathayibacter</taxon>
    </lineage>
</organism>
<evidence type="ECO:0000256" key="5">
    <source>
        <dbReference type="SAM" id="Phobius"/>
    </source>
</evidence>
<evidence type="ECO:0000313" key="7">
    <source>
        <dbReference type="Proteomes" id="UP000285317"/>
    </source>
</evidence>
<dbReference type="EMBL" id="CP028137">
    <property type="protein sequence ID" value="AZZ53737.1"/>
    <property type="molecule type" value="Genomic_DNA"/>
</dbReference>
<dbReference type="KEGG" id="rfs:C1I64_17960"/>
<gene>
    <name evidence="6" type="ORF">C1I64_17960</name>
</gene>
<evidence type="ECO:0008006" key="8">
    <source>
        <dbReference type="Google" id="ProtNLM"/>
    </source>
</evidence>
<name>A0A3Q9V0V7_9MICO</name>
<keyword evidence="3 5" id="KW-1133">Transmembrane helix</keyword>
<evidence type="ECO:0000256" key="2">
    <source>
        <dbReference type="ARBA" id="ARBA00022692"/>
    </source>
</evidence>
<keyword evidence="4 5" id="KW-0472">Membrane</keyword>
<evidence type="ECO:0000256" key="1">
    <source>
        <dbReference type="ARBA" id="ARBA00004127"/>
    </source>
</evidence>
<proteinExistence type="predicted"/>
<feature type="transmembrane region" description="Helical" evidence="5">
    <location>
        <begin position="73"/>
        <end position="92"/>
    </location>
</feature>
<evidence type="ECO:0000313" key="6">
    <source>
        <dbReference type="EMBL" id="AZZ53737.1"/>
    </source>
</evidence>
<feature type="transmembrane region" description="Helical" evidence="5">
    <location>
        <begin position="245"/>
        <end position="270"/>
    </location>
</feature>
<feature type="transmembrane region" description="Helical" evidence="5">
    <location>
        <begin position="187"/>
        <end position="209"/>
    </location>
</feature>
<keyword evidence="2 5" id="KW-0812">Transmembrane</keyword>
<feature type="transmembrane region" description="Helical" evidence="5">
    <location>
        <begin position="12"/>
        <end position="33"/>
    </location>
</feature>
<reference evidence="6 7" key="1">
    <citation type="submission" date="2018-03" db="EMBL/GenBank/DDBJ databases">
        <title>Bacteriophage NCPPB3778 and a type I-E CRISPR drive the evolution of the US Biological Select Agent, Rathayibacter toxicus.</title>
        <authorList>
            <person name="Davis E.W.II."/>
            <person name="Tabima J.F."/>
            <person name="Weisberg A.J."/>
            <person name="Dantas Lopes L."/>
            <person name="Wiseman M.S."/>
            <person name="Wiseman M.S."/>
            <person name="Pupko T."/>
            <person name="Belcher M.S."/>
            <person name="Sechler A.J."/>
            <person name="Tancos M.A."/>
            <person name="Schroeder B.K."/>
            <person name="Murray T.D."/>
            <person name="Luster D.G."/>
            <person name="Schneider W.L."/>
            <person name="Rogers E."/>
            <person name="Andreote F.D."/>
            <person name="Grunwald N.J."/>
            <person name="Putnam M.L."/>
            <person name="Chang J.H."/>
        </authorList>
    </citation>
    <scope>NUCLEOTIDE SEQUENCE [LARGE SCALE GENOMIC DNA]</scope>
    <source>
        <strain evidence="6 7">DSM 15932</strain>
    </source>
</reference>
<accession>A0A3Q9V0V7</accession>
<dbReference type="InterPro" id="IPR007318">
    <property type="entry name" value="Phopholipid_MeTrfase"/>
</dbReference>
<feature type="transmembrane region" description="Helical" evidence="5">
    <location>
        <begin position="98"/>
        <end position="121"/>
    </location>
</feature>
<sequence>MHRGAAVRWGRVYFAVQALGGAAWWLAVALVPAVRLATLGPLDPVPVAVLDLPLFVGASAVAALGLRGAAWTATVWTLLVTVALAAVATVTGEAGRGVLLMLAASGGSVAALCLLTLGRIPTRWLASGPFAFRLAARGRTPLAHLAATLGQIAVFWGGALVVIPLVVAALESRWGLAVAFPEPLRAVGLALLVLASALGLWSGVTMSLLGDGTPLPVAMTNRLVIAGPYRWVRNPMAVAGIGQGVAVGLLLSSWLVVVYALLGALVWNLAVRPLEEADLEARFGAEFRRYRDAVRCWLPGRPVPGAGPSSPAR</sequence>
<protein>
    <recommendedName>
        <fullName evidence="8">Isoprenylcysteine carboxylmethyltransferase family protein</fullName>
    </recommendedName>
</protein>
<dbReference type="Pfam" id="PF04191">
    <property type="entry name" value="PEMT"/>
    <property type="match status" value="1"/>
</dbReference>
<evidence type="ECO:0000256" key="4">
    <source>
        <dbReference type="ARBA" id="ARBA00023136"/>
    </source>
</evidence>
<dbReference type="GO" id="GO:0012505">
    <property type="term" value="C:endomembrane system"/>
    <property type="evidence" value="ECO:0007669"/>
    <property type="project" value="UniProtKB-SubCell"/>
</dbReference>
<dbReference type="Gene3D" id="1.20.120.1630">
    <property type="match status" value="1"/>
</dbReference>
<feature type="transmembrane region" description="Helical" evidence="5">
    <location>
        <begin position="142"/>
        <end position="167"/>
    </location>
</feature>
<evidence type="ECO:0000256" key="3">
    <source>
        <dbReference type="ARBA" id="ARBA00022989"/>
    </source>
</evidence>
<dbReference type="RefSeq" id="WP_127888157.1">
    <property type="nucleotide sequence ID" value="NZ_CP028137.1"/>
</dbReference>